<evidence type="ECO:0000313" key="3">
    <source>
        <dbReference type="Proteomes" id="UP000270094"/>
    </source>
</evidence>
<keyword evidence="3" id="KW-1185">Reference proteome</keyword>
<accession>A0A3P7JLC6</accession>
<proteinExistence type="predicted"/>
<feature type="region of interest" description="Disordered" evidence="1">
    <location>
        <begin position="1"/>
        <end position="79"/>
    </location>
</feature>
<organism evidence="2 3">
    <name type="scientific">Strongylus vulgaris</name>
    <name type="common">Blood worm</name>
    <dbReference type="NCBI Taxonomy" id="40348"/>
    <lineage>
        <taxon>Eukaryota</taxon>
        <taxon>Metazoa</taxon>
        <taxon>Ecdysozoa</taxon>
        <taxon>Nematoda</taxon>
        <taxon>Chromadorea</taxon>
        <taxon>Rhabditida</taxon>
        <taxon>Rhabditina</taxon>
        <taxon>Rhabditomorpha</taxon>
        <taxon>Strongyloidea</taxon>
        <taxon>Strongylidae</taxon>
        <taxon>Strongylus</taxon>
    </lineage>
</organism>
<protein>
    <submittedName>
        <fullName evidence="2">Uncharacterized protein</fullName>
    </submittedName>
</protein>
<feature type="compositionally biased region" description="Basic and acidic residues" evidence="1">
    <location>
        <begin position="66"/>
        <end position="79"/>
    </location>
</feature>
<name>A0A3P7JLC6_STRVU</name>
<reference evidence="2 3" key="1">
    <citation type="submission" date="2018-11" db="EMBL/GenBank/DDBJ databases">
        <authorList>
            <consortium name="Pathogen Informatics"/>
        </authorList>
    </citation>
    <scope>NUCLEOTIDE SEQUENCE [LARGE SCALE GENOMIC DNA]</scope>
</reference>
<dbReference type="Proteomes" id="UP000270094">
    <property type="component" value="Unassembled WGS sequence"/>
</dbReference>
<evidence type="ECO:0000256" key="1">
    <source>
        <dbReference type="SAM" id="MobiDB-lite"/>
    </source>
</evidence>
<feature type="compositionally biased region" description="Basic and acidic residues" evidence="1">
    <location>
        <begin position="45"/>
        <end position="56"/>
    </location>
</feature>
<sequence>MAENSPRAAIPKGPQSKIEEQPTAPSLPARIDDQQLQPQQPVARIELEPSEREMQKGSDSTNDQRLVPEEYGHLQEKGA</sequence>
<dbReference type="EMBL" id="UYYB01098119">
    <property type="protein sequence ID" value="VDM76967.1"/>
    <property type="molecule type" value="Genomic_DNA"/>
</dbReference>
<dbReference type="AlphaFoldDB" id="A0A3P7JLC6"/>
<gene>
    <name evidence="2" type="ORF">SVUK_LOCUS11965</name>
</gene>
<evidence type="ECO:0000313" key="2">
    <source>
        <dbReference type="EMBL" id="VDM76967.1"/>
    </source>
</evidence>